<name>A0A395SA94_9HYPO</name>
<dbReference type="AlphaFoldDB" id="A0A395SA94"/>
<reference evidence="2 3" key="1">
    <citation type="journal article" date="2018" name="PLoS Pathog.">
        <title>Evolution of structural diversity of trichothecenes, a family of toxins produced by plant pathogenic and entomopathogenic fungi.</title>
        <authorList>
            <person name="Proctor R.H."/>
            <person name="McCormick S.P."/>
            <person name="Kim H.S."/>
            <person name="Cardoza R.E."/>
            <person name="Stanley A.M."/>
            <person name="Lindo L."/>
            <person name="Kelly A."/>
            <person name="Brown D.W."/>
            <person name="Lee T."/>
            <person name="Vaughan M.M."/>
            <person name="Alexander N.J."/>
            <person name="Busman M."/>
            <person name="Gutierrez S."/>
        </authorList>
    </citation>
    <scope>NUCLEOTIDE SEQUENCE [LARGE SCALE GENOMIC DNA]</scope>
    <source>
        <strain evidence="2 3">NRRL 20695</strain>
    </source>
</reference>
<accession>A0A395SA94</accession>
<feature type="region of interest" description="Disordered" evidence="1">
    <location>
        <begin position="36"/>
        <end position="56"/>
    </location>
</feature>
<evidence type="ECO:0000313" key="3">
    <source>
        <dbReference type="Proteomes" id="UP000266234"/>
    </source>
</evidence>
<protein>
    <submittedName>
        <fullName evidence="2">Uncharacterized protein</fullName>
    </submittedName>
</protein>
<proteinExistence type="predicted"/>
<feature type="compositionally biased region" description="Basic and acidic residues" evidence="1">
    <location>
        <begin position="44"/>
        <end position="54"/>
    </location>
</feature>
<evidence type="ECO:0000256" key="1">
    <source>
        <dbReference type="SAM" id="MobiDB-lite"/>
    </source>
</evidence>
<keyword evidence="3" id="KW-1185">Reference proteome</keyword>
<dbReference type="Proteomes" id="UP000266234">
    <property type="component" value="Unassembled WGS sequence"/>
</dbReference>
<dbReference type="OrthoDB" id="5006522at2759"/>
<sequence length="611" mass="67115">MDKFTFVLQDGGQPVDRETKSQIRAHAMLGHLRQKFDASSTATDDSRTKGDLHPQKSLTNSEIDFQVLLFSAIEKQAPGSHWITEQNLLSLRRMTLEAINQQISMSNQVQDATICAIICLEMFESTLGSIDGPVHLRGLYDILARDQSSTSHYGLFTRAISCLDAIDSVLRDSCRLLTAEPLTPYLSSFVCADNVDTAPPPFWLNSPLRIIEGYGYIPNCIPNETLQLLTDSFWLFKVYHDEIYNGTVVLAQPEQELHTHFMIHERLMSSERREANTIQDRVMEMPYVYLWVLLTGAASVDSGMDDGSKQSRLESSRGFFYYRILQFMLTLGLRWWDDFEQPESFVLVMSSVTTTSLLLASYSGHLNAEVIGANPTATTFVLDCDWDKYPWKGETDCYVTQQTIVVGPWADKTPAPGAPTTGIYKESYVEEGDDDEEYFSFSAECQMSRTWAETCTTINIGGNDDFGPTATFPRSTGTVFDEFYPFFGYGAFNYLPVTVTAGQKYILAAKTAIADSTEASATSDAEAAKATIADDKASNTVDENLIIVTGEGSPTATATGGSSTASSTVDKDVITVTGEASPTTTTTSGSCTKRALSLWGLAGLVAAVALL</sequence>
<dbReference type="EMBL" id="PXOG01000185">
    <property type="protein sequence ID" value="RGP69270.1"/>
    <property type="molecule type" value="Genomic_DNA"/>
</dbReference>
<evidence type="ECO:0000313" key="2">
    <source>
        <dbReference type="EMBL" id="RGP69270.1"/>
    </source>
</evidence>
<gene>
    <name evidence="2" type="ORF">FLONG3_7906</name>
</gene>
<organism evidence="2 3">
    <name type="scientific">Fusarium longipes</name>
    <dbReference type="NCBI Taxonomy" id="694270"/>
    <lineage>
        <taxon>Eukaryota</taxon>
        <taxon>Fungi</taxon>
        <taxon>Dikarya</taxon>
        <taxon>Ascomycota</taxon>
        <taxon>Pezizomycotina</taxon>
        <taxon>Sordariomycetes</taxon>
        <taxon>Hypocreomycetidae</taxon>
        <taxon>Hypocreales</taxon>
        <taxon>Nectriaceae</taxon>
        <taxon>Fusarium</taxon>
    </lineage>
</organism>
<comment type="caution">
    <text evidence="2">The sequence shown here is derived from an EMBL/GenBank/DDBJ whole genome shotgun (WGS) entry which is preliminary data.</text>
</comment>